<name>A0AAP0N7R5_LIQFO</name>
<feature type="compositionally biased region" description="Polar residues" evidence="1">
    <location>
        <begin position="56"/>
        <end position="67"/>
    </location>
</feature>
<dbReference type="EMBL" id="JBBPBK010000048">
    <property type="protein sequence ID" value="KAK9266886.1"/>
    <property type="molecule type" value="Genomic_DNA"/>
</dbReference>
<evidence type="ECO:0000313" key="3">
    <source>
        <dbReference type="Proteomes" id="UP001415857"/>
    </source>
</evidence>
<keyword evidence="3" id="KW-1185">Reference proteome</keyword>
<comment type="caution">
    <text evidence="2">The sequence shown here is derived from an EMBL/GenBank/DDBJ whole genome shotgun (WGS) entry which is preliminary data.</text>
</comment>
<protein>
    <submittedName>
        <fullName evidence="2">Uncharacterized protein</fullName>
    </submittedName>
</protein>
<evidence type="ECO:0000256" key="1">
    <source>
        <dbReference type="SAM" id="MobiDB-lite"/>
    </source>
</evidence>
<accession>A0AAP0N7R5</accession>
<dbReference type="AlphaFoldDB" id="A0AAP0N7R5"/>
<gene>
    <name evidence="2" type="ORF">L1049_027145</name>
</gene>
<feature type="compositionally biased region" description="Acidic residues" evidence="1">
    <location>
        <begin position="7"/>
        <end position="20"/>
    </location>
</feature>
<feature type="compositionally biased region" description="Acidic residues" evidence="1">
    <location>
        <begin position="28"/>
        <end position="39"/>
    </location>
</feature>
<reference evidence="2 3" key="1">
    <citation type="journal article" date="2024" name="Plant J.">
        <title>Genome sequences and population genomics reveal climatic adaptation and genomic divergence between two closely related sweetgum species.</title>
        <authorList>
            <person name="Xu W.Q."/>
            <person name="Ren C.Q."/>
            <person name="Zhang X.Y."/>
            <person name="Comes H.P."/>
            <person name="Liu X.H."/>
            <person name="Li Y.G."/>
            <person name="Kettle C.J."/>
            <person name="Jalonen R."/>
            <person name="Gaisberger H."/>
            <person name="Ma Y.Z."/>
            <person name="Qiu Y.X."/>
        </authorList>
    </citation>
    <scope>NUCLEOTIDE SEQUENCE [LARGE SCALE GENOMIC DNA]</scope>
    <source>
        <strain evidence="2">Hangzhou</strain>
    </source>
</reference>
<sequence length="86" mass="8711">MVFAGADGDEDHDGNVDGDDNGAGGGDYDGDEAGDDEQSGCDPPDPSAIPTLFGSDPQNSNSDNAATFDSILNSPLMRVSRSLSSS</sequence>
<feature type="region of interest" description="Disordered" evidence="1">
    <location>
        <begin position="1"/>
        <end position="67"/>
    </location>
</feature>
<organism evidence="2 3">
    <name type="scientific">Liquidambar formosana</name>
    <name type="common">Formosan gum</name>
    <dbReference type="NCBI Taxonomy" id="63359"/>
    <lineage>
        <taxon>Eukaryota</taxon>
        <taxon>Viridiplantae</taxon>
        <taxon>Streptophyta</taxon>
        <taxon>Embryophyta</taxon>
        <taxon>Tracheophyta</taxon>
        <taxon>Spermatophyta</taxon>
        <taxon>Magnoliopsida</taxon>
        <taxon>eudicotyledons</taxon>
        <taxon>Gunneridae</taxon>
        <taxon>Pentapetalae</taxon>
        <taxon>Saxifragales</taxon>
        <taxon>Altingiaceae</taxon>
        <taxon>Liquidambar</taxon>
    </lineage>
</organism>
<proteinExistence type="predicted"/>
<evidence type="ECO:0000313" key="2">
    <source>
        <dbReference type="EMBL" id="KAK9266886.1"/>
    </source>
</evidence>
<dbReference type="Proteomes" id="UP001415857">
    <property type="component" value="Unassembled WGS sequence"/>
</dbReference>